<evidence type="ECO:0000256" key="6">
    <source>
        <dbReference type="ARBA" id="ARBA00070228"/>
    </source>
</evidence>
<dbReference type="InterPro" id="IPR010067">
    <property type="entry name" value="ABC_SsuA_sub-bd"/>
</dbReference>
<dbReference type="PATRIC" id="fig|1178515.4.peg.2490"/>
<keyword evidence="4 7" id="KW-0732">Signal</keyword>
<accession>A0A172TJ78</accession>
<dbReference type="GO" id="GO:0016020">
    <property type="term" value="C:membrane"/>
    <property type="evidence" value="ECO:0007669"/>
    <property type="project" value="InterPro"/>
</dbReference>
<evidence type="ECO:0000256" key="5">
    <source>
        <dbReference type="ARBA" id="ARBA00055538"/>
    </source>
</evidence>
<dbReference type="InterPro" id="IPR015168">
    <property type="entry name" value="SsuA/THI5"/>
</dbReference>
<dbReference type="AlphaFoldDB" id="A0A172TJ78"/>
<dbReference type="Pfam" id="PF09084">
    <property type="entry name" value="NMT1"/>
    <property type="match status" value="1"/>
</dbReference>
<dbReference type="GO" id="GO:0042597">
    <property type="term" value="C:periplasmic space"/>
    <property type="evidence" value="ECO:0007669"/>
    <property type="project" value="UniProtKB-SubCell"/>
</dbReference>
<dbReference type="EMBL" id="CP011388">
    <property type="protein sequence ID" value="ANE46954.1"/>
    <property type="molecule type" value="Genomic_DNA"/>
</dbReference>
<evidence type="ECO:0000313" key="10">
    <source>
        <dbReference type="Proteomes" id="UP000076927"/>
    </source>
</evidence>
<feature type="signal peptide" evidence="7">
    <location>
        <begin position="1"/>
        <end position="30"/>
    </location>
</feature>
<comment type="subcellular location">
    <subcellularLocation>
        <location evidence="1">Periplasm</location>
    </subcellularLocation>
</comment>
<feature type="domain" description="Solute-binding protein family 3/N-terminal" evidence="8">
    <location>
        <begin position="57"/>
        <end position="279"/>
    </location>
</feature>
<comment type="function">
    <text evidence="5">Part of a binding-protein-dependent transport system for aliphatic sulfonates. Putative binding protein.</text>
</comment>
<dbReference type="SUPFAM" id="SSF53850">
    <property type="entry name" value="Periplasmic binding protein-like II"/>
    <property type="match status" value="1"/>
</dbReference>
<dbReference type="FunFam" id="3.40.190.10:FF:000050">
    <property type="entry name" value="Sulfonate ABC transporter substrate-binding protein"/>
    <property type="match status" value="1"/>
</dbReference>
<dbReference type="PANTHER" id="PTHR30024:SF42">
    <property type="entry name" value="ALIPHATIC SULFONATES-BINDING PROTEIN-RELATED"/>
    <property type="match status" value="1"/>
</dbReference>
<dbReference type="KEGG" id="pswu:SY83_12450"/>
<feature type="chain" id="PRO_5039375724" description="Putative aliphatic sulfonates-binding protein" evidence="7">
    <location>
        <begin position="31"/>
        <end position="353"/>
    </location>
</feature>
<evidence type="ECO:0000256" key="1">
    <source>
        <dbReference type="ARBA" id="ARBA00004418"/>
    </source>
</evidence>
<comment type="similarity">
    <text evidence="2">Belongs to the bacterial solute-binding protein SsuA/TauA family.</text>
</comment>
<dbReference type="SMART" id="SM00062">
    <property type="entry name" value="PBPb"/>
    <property type="match status" value="1"/>
</dbReference>
<dbReference type="Gene3D" id="3.40.190.10">
    <property type="entry name" value="Periplasmic binding protein-like II"/>
    <property type="match status" value="2"/>
</dbReference>
<evidence type="ECO:0000256" key="3">
    <source>
        <dbReference type="ARBA" id="ARBA00022448"/>
    </source>
</evidence>
<evidence type="ECO:0000259" key="8">
    <source>
        <dbReference type="SMART" id="SM00062"/>
    </source>
</evidence>
<keyword evidence="10" id="KW-1185">Reference proteome</keyword>
<evidence type="ECO:0000256" key="2">
    <source>
        <dbReference type="ARBA" id="ARBA00010742"/>
    </source>
</evidence>
<reference evidence="9 10" key="1">
    <citation type="submission" date="2015-01" db="EMBL/GenBank/DDBJ databases">
        <title>Paenibacillus swuensis/DY6/whole genome sequencing.</title>
        <authorList>
            <person name="Kim M.K."/>
            <person name="Srinivasan S."/>
            <person name="Lee J.-J."/>
        </authorList>
    </citation>
    <scope>NUCLEOTIDE SEQUENCE [LARGE SCALE GENOMIC DNA]</scope>
    <source>
        <strain evidence="9 10">DY6</strain>
    </source>
</reference>
<proteinExistence type="inferred from homology"/>
<gene>
    <name evidence="9" type="ORF">SY83_12450</name>
</gene>
<evidence type="ECO:0000256" key="4">
    <source>
        <dbReference type="ARBA" id="ARBA00022729"/>
    </source>
</evidence>
<organism evidence="9 10">
    <name type="scientific">Paenibacillus swuensis</name>
    <dbReference type="NCBI Taxonomy" id="1178515"/>
    <lineage>
        <taxon>Bacteria</taxon>
        <taxon>Bacillati</taxon>
        <taxon>Bacillota</taxon>
        <taxon>Bacilli</taxon>
        <taxon>Bacillales</taxon>
        <taxon>Paenibacillaceae</taxon>
        <taxon>Paenibacillus</taxon>
    </lineage>
</organism>
<dbReference type="GO" id="GO:0042626">
    <property type="term" value="F:ATPase-coupled transmembrane transporter activity"/>
    <property type="evidence" value="ECO:0007669"/>
    <property type="project" value="InterPro"/>
</dbReference>
<dbReference type="RefSeq" id="WP_068606931.1">
    <property type="nucleotide sequence ID" value="NZ_CP011388.1"/>
</dbReference>
<dbReference type="STRING" id="1178515.SY83_12450"/>
<dbReference type="NCBIfam" id="TIGR01728">
    <property type="entry name" value="SsuA_fam"/>
    <property type="match status" value="1"/>
</dbReference>
<dbReference type="PANTHER" id="PTHR30024">
    <property type="entry name" value="ALIPHATIC SULFONATES-BINDING PROTEIN-RELATED"/>
    <property type="match status" value="1"/>
</dbReference>
<name>A0A172TJ78_9BACL</name>
<keyword evidence="3" id="KW-0813">Transport</keyword>
<dbReference type="Proteomes" id="UP000076927">
    <property type="component" value="Chromosome"/>
</dbReference>
<evidence type="ECO:0000313" key="9">
    <source>
        <dbReference type="EMBL" id="ANE46954.1"/>
    </source>
</evidence>
<protein>
    <recommendedName>
        <fullName evidence="6">Putative aliphatic sulfonates-binding protein</fullName>
    </recommendedName>
</protein>
<dbReference type="OrthoDB" id="286202at2"/>
<sequence length="353" mass="38162">MSHATNVKKRLVQGKLTAILILLFASIATGCGNGEEKAAATASTDSNAASGAKEKFTVNIGINSGIGVLALAKEKGFFKEAYAEINADVTFADFPTGPPLVEAVAAERIDLGYLGDAAAIGALTGNIPITLLSQVSDGKQGLNHLLVHKDSPIQKVEDLKGKKIALTKGTVFHVFLVKALNQVGLKETDVEIIHLQPDEGQPAFESKAVDAWIISNPYVGLQVQKNGAQIIADGESLDLPAPIFSFVRNEFAEKHPEAVEIFLKVFNETLEYERNHKDEALELYAKLKKVDKQVIASVLKTSPSVNTPISPEVVQFEQNTADLLYDLKFLKKKIEIAKFINNDYVQKVNGGNP</sequence>
<evidence type="ECO:0000256" key="7">
    <source>
        <dbReference type="SAM" id="SignalP"/>
    </source>
</evidence>
<dbReference type="InterPro" id="IPR001638">
    <property type="entry name" value="Solute-binding_3/MltF_N"/>
</dbReference>